<dbReference type="InterPro" id="IPR001128">
    <property type="entry name" value="Cyt_P450"/>
</dbReference>
<comment type="similarity">
    <text evidence="3 10">Belongs to the cytochrome P450 family.</text>
</comment>
<gene>
    <name evidence="12" type="ORF">GALMADRAFT_244022</name>
</gene>
<keyword evidence="8 10" id="KW-0503">Monooxygenase</keyword>
<evidence type="ECO:0000256" key="1">
    <source>
        <dbReference type="ARBA" id="ARBA00001971"/>
    </source>
</evidence>
<keyword evidence="11" id="KW-1133">Transmembrane helix</keyword>
<dbReference type="Gene3D" id="1.10.630.10">
    <property type="entry name" value="Cytochrome P450"/>
    <property type="match status" value="1"/>
</dbReference>
<evidence type="ECO:0000256" key="7">
    <source>
        <dbReference type="ARBA" id="ARBA00023004"/>
    </source>
</evidence>
<comment type="pathway">
    <text evidence="2">Secondary metabolite biosynthesis.</text>
</comment>
<dbReference type="SUPFAM" id="SSF48264">
    <property type="entry name" value="Cytochrome P450"/>
    <property type="match status" value="1"/>
</dbReference>
<dbReference type="PANTHER" id="PTHR46300">
    <property type="entry name" value="P450, PUTATIVE (EUROFUNG)-RELATED-RELATED"/>
    <property type="match status" value="1"/>
</dbReference>
<evidence type="ECO:0000313" key="12">
    <source>
        <dbReference type="EMBL" id="KDR78583.1"/>
    </source>
</evidence>
<accession>A0A067THY2</accession>
<dbReference type="PROSITE" id="PS00086">
    <property type="entry name" value="CYTOCHROME_P450"/>
    <property type="match status" value="1"/>
</dbReference>
<dbReference type="CDD" id="cd11065">
    <property type="entry name" value="CYP64-like"/>
    <property type="match status" value="1"/>
</dbReference>
<dbReference type="InterPro" id="IPR036396">
    <property type="entry name" value="Cyt_P450_sf"/>
</dbReference>
<evidence type="ECO:0000256" key="3">
    <source>
        <dbReference type="ARBA" id="ARBA00010617"/>
    </source>
</evidence>
<evidence type="ECO:0000256" key="2">
    <source>
        <dbReference type="ARBA" id="ARBA00005179"/>
    </source>
</evidence>
<evidence type="ECO:0000256" key="5">
    <source>
        <dbReference type="ARBA" id="ARBA00022723"/>
    </source>
</evidence>
<keyword evidence="11" id="KW-0472">Membrane</keyword>
<name>A0A067THY2_GALM3</name>
<dbReference type="GO" id="GO:0016705">
    <property type="term" value="F:oxidoreductase activity, acting on paired donors, with incorporation or reduction of molecular oxygen"/>
    <property type="evidence" value="ECO:0007669"/>
    <property type="project" value="InterPro"/>
</dbReference>
<evidence type="ECO:0000256" key="10">
    <source>
        <dbReference type="RuleBase" id="RU000461"/>
    </source>
</evidence>
<keyword evidence="4 9" id="KW-0349">Heme</keyword>
<keyword evidence="5 9" id="KW-0479">Metal-binding</keyword>
<dbReference type="Pfam" id="PF00067">
    <property type="entry name" value="p450"/>
    <property type="match status" value="1"/>
</dbReference>
<keyword evidence="6 10" id="KW-0560">Oxidoreductase</keyword>
<protein>
    <recommendedName>
        <fullName evidence="14">Cytochrome P450</fullName>
    </recommendedName>
</protein>
<dbReference type="PANTHER" id="PTHR46300:SF7">
    <property type="entry name" value="P450, PUTATIVE (EUROFUNG)-RELATED"/>
    <property type="match status" value="1"/>
</dbReference>
<feature type="binding site" description="axial binding residue" evidence="9">
    <location>
        <position position="444"/>
    </location>
    <ligand>
        <name>heme</name>
        <dbReference type="ChEBI" id="CHEBI:30413"/>
    </ligand>
    <ligandPart>
        <name>Fe</name>
        <dbReference type="ChEBI" id="CHEBI:18248"/>
    </ligandPart>
</feature>
<evidence type="ECO:0000256" key="6">
    <source>
        <dbReference type="ARBA" id="ARBA00023002"/>
    </source>
</evidence>
<evidence type="ECO:0000256" key="8">
    <source>
        <dbReference type="ARBA" id="ARBA00023033"/>
    </source>
</evidence>
<evidence type="ECO:0000256" key="4">
    <source>
        <dbReference type="ARBA" id="ARBA00022617"/>
    </source>
</evidence>
<dbReference type="GO" id="GO:0020037">
    <property type="term" value="F:heme binding"/>
    <property type="evidence" value="ECO:0007669"/>
    <property type="project" value="InterPro"/>
</dbReference>
<dbReference type="HOGENOM" id="CLU_001570_2_3_1"/>
<comment type="cofactor">
    <cofactor evidence="1 9">
        <name>heme</name>
        <dbReference type="ChEBI" id="CHEBI:30413"/>
    </cofactor>
</comment>
<keyword evidence="7 9" id="KW-0408">Iron</keyword>
<dbReference type="Proteomes" id="UP000027222">
    <property type="component" value="Unassembled WGS sequence"/>
</dbReference>
<feature type="transmembrane region" description="Helical" evidence="11">
    <location>
        <begin position="6"/>
        <end position="26"/>
    </location>
</feature>
<keyword evidence="13" id="KW-1185">Reference proteome</keyword>
<sequence length="511" mass="57693">MFSENNLLLPSLLLGFVIYYGCLWYFSGSRIRARGIQHPPGPPQRFLTGNLRDLSAMSTEPWLGFTAWSKVYGPIVYFRVLNQKTILLNSGKVVLDLLESRSNIYSDRPRLWMGGELAGRKWSVFLTSYLDPRFRVFRRLLQNGLNARASKSYRQIQTQEAQVLLRGLSNSPQDFGAHIRRNAVAVILKVAYGYQVSSNDDSLVRHLDRAFQLAATMNVPGKYWVEFLPILRFVPAWFPGAGFKRKAFEIGRELSQTETIPFDWAQKQIATGNFIESFTSKHVGDGQALKQSSLDEVKWCAAALFVGGGDTTVSVLRSFLLLLALHPEIQKRAQDDIDSIAPNRLPTHDDYDSLPFVRAIVKETLRWAPVAPLGLPHRAIEDDIYDNYFIPKGISVIANIWAITHDEDIYPDPDTFDPSRHLESNPDQQPDPFKFVFGFGRRICPGAHLAEMSLFLNMASILAVFKVSKAVDANGLEIEPEIAWTTGATRHLKPFQCQIKPRSNEHLSLLG</sequence>
<dbReference type="PRINTS" id="PR00463">
    <property type="entry name" value="EP450I"/>
</dbReference>
<dbReference type="InterPro" id="IPR002401">
    <property type="entry name" value="Cyt_P450_E_grp-I"/>
</dbReference>
<organism evidence="12 13">
    <name type="scientific">Galerina marginata (strain CBS 339.88)</name>
    <dbReference type="NCBI Taxonomy" id="685588"/>
    <lineage>
        <taxon>Eukaryota</taxon>
        <taxon>Fungi</taxon>
        <taxon>Dikarya</taxon>
        <taxon>Basidiomycota</taxon>
        <taxon>Agaricomycotina</taxon>
        <taxon>Agaricomycetes</taxon>
        <taxon>Agaricomycetidae</taxon>
        <taxon>Agaricales</taxon>
        <taxon>Agaricineae</taxon>
        <taxon>Strophariaceae</taxon>
        <taxon>Galerina</taxon>
    </lineage>
</organism>
<dbReference type="InterPro" id="IPR050364">
    <property type="entry name" value="Cytochrome_P450_fung"/>
</dbReference>
<evidence type="ECO:0000256" key="9">
    <source>
        <dbReference type="PIRSR" id="PIRSR602401-1"/>
    </source>
</evidence>
<dbReference type="GO" id="GO:0005506">
    <property type="term" value="F:iron ion binding"/>
    <property type="evidence" value="ECO:0007669"/>
    <property type="project" value="InterPro"/>
</dbReference>
<dbReference type="STRING" id="685588.A0A067THY2"/>
<dbReference type="EMBL" id="KL142374">
    <property type="protein sequence ID" value="KDR78583.1"/>
    <property type="molecule type" value="Genomic_DNA"/>
</dbReference>
<dbReference type="PRINTS" id="PR00385">
    <property type="entry name" value="P450"/>
</dbReference>
<proteinExistence type="inferred from homology"/>
<dbReference type="AlphaFoldDB" id="A0A067THY2"/>
<reference evidence="13" key="1">
    <citation type="journal article" date="2014" name="Proc. Natl. Acad. Sci. U.S.A.">
        <title>Extensive sampling of basidiomycete genomes demonstrates inadequacy of the white-rot/brown-rot paradigm for wood decay fungi.</title>
        <authorList>
            <person name="Riley R."/>
            <person name="Salamov A.A."/>
            <person name="Brown D.W."/>
            <person name="Nagy L.G."/>
            <person name="Floudas D."/>
            <person name="Held B.W."/>
            <person name="Levasseur A."/>
            <person name="Lombard V."/>
            <person name="Morin E."/>
            <person name="Otillar R."/>
            <person name="Lindquist E.A."/>
            <person name="Sun H."/>
            <person name="LaButti K.M."/>
            <person name="Schmutz J."/>
            <person name="Jabbour D."/>
            <person name="Luo H."/>
            <person name="Baker S.E."/>
            <person name="Pisabarro A.G."/>
            <person name="Walton J.D."/>
            <person name="Blanchette R.A."/>
            <person name="Henrissat B."/>
            <person name="Martin F."/>
            <person name="Cullen D."/>
            <person name="Hibbett D.S."/>
            <person name="Grigoriev I.V."/>
        </authorList>
    </citation>
    <scope>NUCLEOTIDE SEQUENCE [LARGE SCALE GENOMIC DNA]</scope>
    <source>
        <strain evidence="13">CBS 339.88</strain>
    </source>
</reference>
<dbReference type="GO" id="GO:0004497">
    <property type="term" value="F:monooxygenase activity"/>
    <property type="evidence" value="ECO:0007669"/>
    <property type="project" value="UniProtKB-KW"/>
</dbReference>
<dbReference type="InterPro" id="IPR017972">
    <property type="entry name" value="Cyt_P450_CS"/>
</dbReference>
<dbReference type="OrthoDB" id="2789670at2759"/>
<evidence type="ECO:0000256" key="11">
    <source>
        <dbReference type="SAM" id="Phobius"/>
    </source>
</evidence>
<keyword evidence="11" id="KW-0812">Transmembrane</keyword>
<evidence type="ECO:0000313" key="13">
    <source>
        <dbReference type="Proteomes" id="UP000027222"/>
    </source>
</evidence>
<evidence type="ECO:0008006" key="14">
    <source>
        <dbReference type="Google" id="ProtNLM"/>
    </source>
</evidence>